<evidence type="ECO:0000256" key="3">
    <source>
        <dbReference type="ARBA" id="ARBA00022801"/>
    </source>
</evidence>
<dbReference type="InterPro" id="IPR036412">
    <property type="entry name" value="HAD-like_sf"/>
</dbReference>
<keyword evidence="3" id="KW-0378">Hydrolase</keyword>
<dbReference type="FunFam" id="3.40.50.1000:FF:000126">
    <property type="entry name" value="Cytosolic purine 5-nucleotidase"/>
    <property type="match status" value="1"/>
</dbReference>
<keyword evidence="7" id="KW-1185">Reference proteome</keyword>
<dbReference type="PANTHER" id="PTHR12103:SF12">
    <property type="entry name" value="FI20020P1"/>
    <property type="match status" value="1"/>
</dbReference>
<reference evidence="6 7" key="1">
    <citation type="submission" date="2024-09" db="EMBL/GenBank/DDBJ databases">
        <title>Chromosome-scale assembly of Riccia fluitans.</title>
        <authorList>
            <person name="Paukszto L."/>
            <person name="Sawicki J."/>
            <person name="Karawczyk K."/>
            <person name="Piernik-Szablinska J."/>
            <person name="Szczecinska M."/>
            <person name="Mazdziarz M."/>
        </authorList>
    </citation>
    <scope>NUCLEOTIDE SEQUENCE [LARGE SCALE GENOMIC DNA]</scope>
    <source>
        <strain evidence="6">Rf_01</strain>
        <tissue evidence="6">Aerial parts of the thallus</tissue>
    </source>
</reference>
<name>A0ABD1XQW2_9MARC</name>
<keyword evidence="4" id="KW-0460">Magnesium</keyword>
<comment type="caution">
    <text evidence="6">The sequence shown here is derived from an EMBL/GenBank/DDBJ whole genome shotgun (WGS) entry which is preliminary data.</text>
</comment>
<dbReference type="SUPFAM" id="SSF56784">
    <property type="entry name" value="HAD-like"/>
    <property type="match status" value="1"/>
</dbReference>
<keyword evidence="2" id="KW-0479">Metal-binding</keyword>
<evidence type="ECO:0000256" key="5">
    <source>
        <dbReference type="SAM" id="MobiDB-lite"/>
    </source>
</evidence>
<protein>
    <submittedName>
        <fullName evidence="6">Uncharacterized protein</fullName>
    </submittedName>
</protein>
<dbReference type="GO" id="GO:0046872">
    <property type="term" value="F:metal ion binding"/>
    <property type="evidence" value="ECO:0007669"/>
    <property type="project" value="UniProtKB-KW"/>
</dbReference>
<proteinExistence type="inferred from homology"/>
<dbReference type="PANTHER" id="PTHR12103">
    <property type="entry name" value="5'-NUCLEOTIDASE DOMAIN-CONTAINING"/>
    <property type="match status" value="1"/>
</dbReference>
<gene>
    <name evidence="6" type="ORF">R1flu_023017</name>
</gene>
<dbReference type="GO" id="GO:0016787">
    <property type="term" value="F:hydrolase activity"/>
    <property type="evidence" value="ECO:0007669"/>
    <property type="project" value="UniProtKB-KW"/>
</dbReference>
<dbReference type="NCBIfam" id="TIGR02244">
    <property type="entry name" value="HAD-IG-Ncltidse"/>
    <property type="match status" value="1"/>
</dbReference>
<dbReference type="Gene3D" id="3.40.50.1000">
    <property type="entry name" value="HAD superfamily/HAD-like"/>
    <property type="match status" value="1"/>
</dbReference>
<dbReference type="Pfam" id="PF05761">
    <property type="entry name" value="5_nucleotid"/>
    <property type="match status" value="1"/>
</dbReference>
<evidence type="ECO:0000313" key="6">
    <source>
        <dbReference type="EMBL" id="KAL2611325.1"/>
    </source>
</evidence>
<accession>A0ABD1XQW2</accession>
<dbReference type="InterPro" id="IPR023214">
    <property type="entry name" value="HAD_sf"/>
</dbReference>
<feature type="region of interest" description="Disordered" evidence="5">
    <location>
        <begin position="41"/>
        <end position="62"/>
    </location>
</feature>
<evidence type="ECO:0000256" key="1">
    <source>
        <dbReference type="ARBA" id="ARBA00009589"/>
    </source>
</evidence>
<evidence type="ECO:0000256" key="2">
    <source>
        <dbReference type="ARBA" id="ARBA00022723"/>
    </source>
</evidence>
<organism evidence="6 7">
    <name type="scientific">Riccia fluitans</name>
    <dbReference type="NCBI Taxonomy" id="41844"/>
    <lineage>
        <taxon>Eukaryota</taxon>
        <taxon>Viridiplantae</taxon>
        <taxon>Streptophyta</taxon>
        <taxon>Embryophyta</taxon>
        <taxon>Marchantiophyta</taxon>
        <taxon>Marchantiopsida</taxon>
        <taxon>Marchantiidae</taxon>
        <taxon>Marchantiales</taxon>
        <taxon>Ricciaceae</taxon>
        <taxon>Riccia</taxon>
    </lineage>
</organism>
<dbReference type="Proteomes" id="UP001605036">
    <property type="component" value="Unassembled WGS sequence"/>
</dbReference>
<evidence type="ECO:0000256" key="4">
    <source>
        <dbReference type="ARBA" id="ARBA00022842"/>
    </source>
</evidence>
<dbReference type="InterPro" id="IPR008380">
    <property type="entry name" value="HAD-SF_hydro_IG_5-nucl"/>
</dbReference>
<sequence>MGKDKTVTRLGSVARRIWSSGSERDDLKFVLNSIDRRVSGLSQEQVHQAQRSHHHSPPRIAESSSRYRALLSTSQGFGSHRAVVGRHWRPSGVSFPNWSRQYVSNESPEDSERRKWKDGGTFKDSGQLRTEFEAARKAFSDIPEAIHTLPKMNPNGVYTNYNLRLDQIKVYGFDYDYTLAHYTRELQTLIYDLAKERLVKEYRYPESCLKFTYDPQFPIRGLYYDRQRGNLLKLDFFHSVEPHGCFFGRRRLNRAEIEKQYGGKHISVSDIPNMVALMDLFCLSEACLISDVIQHFVDQNMDFDSAYVYDDVKRSIDYVHRSGLMHREVLANRGKYLVKNDAVVEMLKTLKGKGKKLFILTNSPFPFVNGGMRFLFQDDGKGGESWRELFDVVVALADKPNFYTSERPFRHYNTMTDMLAFKKLSNFEERCVYYHGCLKDFLDITRWRGSEVLYCGDHLYTDLRGPAKAGWRTVAIIRELEREIMTQNEPEYRFQQAKYNTVQELMGKYHRLPEACQQGEAEKQLIAGLRKERQNARVAMRSLFNDYFGSCFLTDTGKESAFAYNVQRYADVYTSRLENILASDVDAWLYTPYDMKSLPHHIKVPPWSALQGAN</sequence>
<dbReference type="AlphaFoldDB" id="A0ABD1XQW2"/>
<comment type="similarity">
    <text evidence="1">Belongs to the 5'(3')-deoxyribonucleotidase family.</text>
</comment>
<evidence type="ECO:0000313" key="7">
    <source>
        <dbReference type="Proteomes" id="UP001605036"/>
    </source>
</evidence>
<dbReference type="EMBL" id="JBHFFA010000007">
    <property type="protein sequence ID" value="KAL2611325.1"/>
    <property type="molecule type" value="Genomic_DNA"/>
</dbReference>